<dbReference type="InterPro" id="IPR050549">
    <property type="entry name" value="MFS_Trehalose_Transporter"/>
</dbReference>
<evidence type="ECO:0000256" key="3">
    <source>
        <dbReference type="ARBA" id="ARBA00022475"/>
    </source>
</evidence>
<evidence type="ECO:0000256" key="5">
    <source>
        <dbReference type="ARBA" id="ARBA00022692"/>
    </source>
</evidence>
<feature type="transmembrane region" description="Helical" evidence="8">
    <location>
        <begin position="395"/>
        <end position="415"/>
    </location>
</feature>
<dbReference type="PANTHER" id="PTHR48021:SF1">
    <property type="entry name" value="GH07001P-RELATED"/>
    <property type="match status" value="1"/>
</dbReference>
<evidence type="ECO:0000256" key="2">
    <source>
        <dbReference type="ARBA" id="ARBA00022448"/>
    </source>
</evidence>
<protein>
    <submittedName>
        <fullName evidence="11">Facilitated trehalose transporter Tret1-like</fullName>
    </submittedName>
</protein>
<keyword evidence="3" id="KW-1003">Cell membrane</keyword>
<keyword evidence="4" id="KW-0762">Sugar transport</keyword>
<dbReference type="SUPFAM" id="SSF103473">
    <property type="entry name" value="MFS general substrate transporter"/>
    <property type="match status" value="1"/>
</dbReference>
<evidence type="ECO:0000313" key="10">
    <source>
        <dbReference type="Proteomes" id="UP000695007"/>
    </source>
</evidence>
<gene>
    <name evidence="11" type="primary">LOC105363536</name>
</gene>
<dbReference type="InterPro" id="IPR020846">
    <property type="entry name" value="MFS_dom"/>
</dbReference>
<dbReference type="Proteomes" id="UP000695007">
    <property type="component" value="Unplaced"/>
</dbReference>
<keyword evidence="10" id="KW-1185">Reference proteome</keyword>
<dbReference type="InterPro" id="IPR036259">
    <property type="entry name" value="MFS_trans_sf"/>
</dbReference>
<accession>A0AAJ6YK93</accession>
<feature type="transmembrane region" description="Helical" evidence="8">
    <location>
        <begin position="120"/>
        <end position="137"/>
    </location>
</feature>
<feature type="transmembrane region" description="Helical" evidence="8">
    <location>
        <begin position="270"/>
        <end position="287"/>
    </location>
</feature>
<keyword evidence="6 8" id="KW-1133">Transmembrane helix</keyword>
<evidence type="ECO:0000256" key="4">
    <source>
        <dbReference type="ARBA" id="ARBA00022597"/>
    </source>
</evidence>
<feature type="transmembrane region" description="Helical" evidence="8">
    <location>
        <begin position="294"/>
        <end position="316"/>
    </location>
</feature>
<dbReference type="PANTHER" id="PTHR48021">
    <property type="match status" value="1"/>
</dbReference>
<keyword evidence="7 8" id="KW-0472">Membrane</keyword>
<evidence type="ECO:0000256" key="7">
    <source>
        <dbReference type="ARBA" id="ARBA00023136"/>
    </source>
</evidence>
<dbReference type="RefSeq" id="XP_011499570.1">
    <property type="nucleotide sequence ID" value="XM_011501268.1"/>
</dbReference>
<feature type="transmembrane region" description="Helical" evidence="8">
    <location>
        <begin position="64"/>
        <end position="88"/>
    </location>
</feature>
<feature type="transmembrane region" description="Helical" evidence="8">
    <location>
        <begin position="228"/>
        <end position="250"/>
    </location>
</feature>
<dbReference type="GO" id="GO:0005886">
    <property type="term" value="C:plasma membrane"/>
    <property type="evidence" value="ECO:0007669"/>
    <property type="project" value="UniProtKB-SubCell"/>
</dbReference>
<feature type="transmembrane region" description="Helical" evidence="8">
    <location>
        <begin position="94"/>
        <end position="113"/>
    </location>
</feature>
<dbReference type="AlphaFoldDB" id="A0AAJ6YK93"/>
<dbReference type="GeneID" id="105363536"/>
<dbReference type="InterPro" id="IPR005828">
    <property type="entry name" value="MFS_sugar_transport-like"/>
</dbReference>
<evidence type="ECO:0000256" key="1">
    <source>
        <dbReference type="ARBA" id="ARBA00004651"/>
    </source>
</evidence>
<dbReference type="KEGG" id="csol:105363536"/>
<sequence>MMQFGIQIGWISPNIARLTHNNSFITLTPTEASWLVSCATLGSLLGAIVGLIFMGLIGNRKTILLILVLISISWLCLIIAESAMWIYISRFLSGITSAMTLSCFSIFLAEVTVPKIRGTLISIASSGNPFGIIFGLITETYLPMKISSTIYLCQCLITIVLFLCLYDSPQYFIKMNKFEKASKSITFYGIDSNIEHESLESNVFMQNKDTKNIKNNFMEFKHPVVKKTILVIIVLFALPHLCGILTIMSYMEIILNVGKFNLINSDKCVIYANIISVIVSISTFTLNDKFGRRILLIISSVGTILSLFALGIYFYLLHKEFDVSYLQWLLIVSINIHLISCSIGFTKVPSIILSEIFSDKIKNVGACISTLSGCFFAFLTTKSYQPLVDTLGEEYVFWIYAGLTIIGTVWVVILLPETKGKSLQQIQNELMKRKSPL</sequence>
<feature type="transmembrane region" description="Helical" evidence="8">
    <location>
        <begin position="361"/>
        <end position="380"/>
    </location>
</feature>
<organism evidence="10 11">
    <name type="scientific">Ceratosolen solmsi marchali</name>
    <dbReference type="NCBI Taxonomy" id="326594"/>
    <lineage>
        <taxon>Eukaryota</taxon>
        <taxon>Metazoa</taxon>
        <taxon>Ecdysozoa</taxon>
        <taxon>Arthropoda</taxon>
        <taxon>Hexapoda</taxon>
        <taxon>Insecta</taxon>
        <taxon>Pterygota</taxon>
        <taxon>Neoptera</taxon>
        <taxon>Endopterygota</taxon>
        <taxon>Hymenoptera</taxon>
        <taxon>Apocrita</taxon>
        <taxon>Proctotrupomorpha</taxon>
        <taxon>Chalcidoidea</taxon>
        <taxon>Agaonidae</taxon>
        <taxon>Agaoninae</taxon>
        <taxon>Ceratosolen</taxon>
    </lineage>
</organism>
<evidence type="ECO:0000256" key="8">
    <source>
        <dbReference type="SAM" id="Phobius"/>
    </source>
</evidence>
<feature type="transmembrane region" description="Helical" evidence="8">
    <location>
        <begin position="34"/>
        <end position="57"/>
    </location>
</feature>
<dbReference type="FunFam" id="1.20.1250.20:FF:000218">
    <property type="entry name" value="facilitated trehalose transporter Tret1"/>
    <property type="match status" value="1"/>
</dbReference>
<evidence type="ECO:0000259" key="9">
    <source>
        <dbReference type="PROSITE" id="PS50850"/>
    </source>
</evidence>
<comment type="subcellular location">
    <subcellularLocation>
        <location evidence="1">Cell membrane</location>
        <topology evidence="1">Multi-pass membrane protein</topology>
    </subcellularLocation>
</comment>
<evidence type="ECO:0000256" key="6">
    <source>
        <dbReference type="ARBA" id="ARBA00022989"/>
    </source>
</evidence>
<dbReference type="PROSITE" id="PS50850">
    <property type="entry name" value="MFS"/>
    <property type="match status" value="1"/>
</dbReference>
<name>A0AAJ6YK93_9HYME</name>
<evidence type="ECO:0000313" key="11">
    <source>
        <dbReference type="RefSeq" id="XP_011499570.1"/>
    </source>
</evidence>
<feature type="transmembrane region" description="Helical" evidence="8">
    <location>
        <begin position="328"/>
        <end position="349"/>
    </location>
</feature>
<keyword evidence="5 8" id="KW-0812">Transmembrane</keyword>
<dbReference type="Pfam" id="PF00083">
    <property type="entry name" value="Sugar_tr"/>
    <property type="match status" value="1"/>
</dbReference>
<dbReference type="GO" id="GO:0022857">
    <property type="term" value="F:transmembrane transporter activity"/>
    <property type="evidence" value="ECO:0007669"/>
    <property type="project" value="InterPro"/>
</dbReference>
<feature type="transmembrane region" description="Helical" evidence="8">
    <location>
        <begin position="149"/>
        <end position="166"/>
    </location>
</feature>
<feature type="domain" description="Major facilitator superfamily (MFS) profile" evidence="9">
    <location>
        <begin position="1"/>
        <end position="419"/>
    </location>
</feature>
<proteinExistence type="predicted"/>
<reference evidence="11" key="1">
    <citation type="submission" date="2025-08" db="UniProtKB">
        <authorList>
            <consortium name="RefSeq"/>
        </authorList>
    </citation>
    <scope>IDENTIFICATION</scope>
</reference>
<dbReference type="Gene3D" id="1.20.1250.20">
    <property type="entry name" value="MFS general substrate transporter like domains"/>
    <property type="match status" value="1"/>
</dbReference>
<keyword evidence="2" id="KW-0813">Transport</keyword>